<dbReference type="GO" id="GO:0016139">
    <property type="term" value="P:glycoside catabolic process"/>
    <property type="evidence" value="ECO:0007669"/>
    <property type="project" value="TreeGrafter"/>
</dbReference>
<evidence type="ECO:0000313" key="16">
    <source>
        <dbReference type="Proteomes" id="UP000198287"/>
    </source>
</evidence>
<comment type="function">
    <text evidence="3">Alpha-L-fucosidase is responsible for hydrolyzing the alpha-1,6-linked fucose joined to the reducing-end N-acetylglucosamine of the carbohydrate moieties of glycoproteins.</text>
</comment>
<keyword evidence="8" id="KW-0325">Glycoprotein</keyword>
<name>A0A226EJC2_FOLCA</name>
<dbReference type="GO" id="GO:0004560">
    <property type="term" value="F:alpha-L-fucosidase activity"/>
    <property type="evidence" value="ECO:0007669"/>
    <property type="project" value="UniProtKB-EC"/>
</dbReference>
<dbReference type="InterPro" id="IPR017853">
    <property type="entry name" value="GH"/>
</dbReference>
<dbReference type="OrthoDB" id="6039950at2759"/>
<dbReference type="EMBL" id="LNIX01000003">
    <property type="protein sequence ID" value="OXA57390.1"/>
    <property type="molecule type" value="Genomic_DNA"/>
</dbReference>
<reference evidence="15 16" key="1">
    <citation type="submission" date="2015-12" db="EMBL/GenBank/DDBJ databases">
        <title>The genome of Folsomia candida.</title>
        <authorList>
            <person name="Faddeeva A."/>
            <person name="Derks M.F."/>
            <person name="Anvar Y."/>
            <person name="Smit S."/>
            <person name="Van Straalen N."/>
            <person name="Roelofs D."/>
        </authorList>
    </citation>
    <scope>NUCLEOTIDE SEQUENCE [LARGE SCALE GENOMIC DNA]</scope>
    <source>
        <strain evidence="15 16">VU population</strain>
        <tissue evidence="15">Whole body</tissue>
    </source>
</reference>
<comment type="catalytic activity">
    <reaction evidence="1">
        <text>a neolactoside IV(2)-alpha-Fuc-nLc4Cer(d18:1(4E)) + H2O = a neolactoside nLc4Cer(d18:1(4E)) + L-fucose</text>
        <dbReference type="Rhea" id="RHEA:48224"/>
        <dbReference type="ChEBI" id="CHEBI:2181"/>
        <dbReference type="ChEBI" id="CHEBI:15377"/>
        <dbReference type="ChEBI" id="CHEBI:17006"/>
        <dbReference type="ChEBI" id="CHEBI:28691"/>
    </reaction>
    <physiologicalReaction direction="left-to-right" evidence="1">
        <dbReference type="Rhea" id="RHEA:48225"/>
    </physiologicalReaction>
</comment>
<dbReference type="SMART" id="SM00812">
    <property type="entry name" value="Alpha_L_fucos"/>
    <property type="match status" value="1"/>
</dbReference>
<evidence type="ECO:0000259" key="14">
    <source>
        <dbReference type="Pfam" id="PF16757"/>
    </source>
</evidence>
<evidence type="ECO:0000313" key="15">
    <source>
        <dbReference type="EMBL" id="OXA57390.1"/>
    </source>
</evidence>
<evidence type="ECO:0000256" key="10">
    <source>
        <dbReference type="ARBA" id="ARBA00074133"/>
    </source>
</evidence>
<sequence length="485" mass="55960">MGLLQIVLISLATAMVAGWGNFQSYNLEERDLDFRDVDLNKLVSKLPLEQQKTVNGSILYDPNWESLDARPLPSWYDEAKIGIFIHWGVFSVPAVRTEWFWNVWKRGNSNECEMYVLNNFKPNFTYQEFAPDFTAEFYDPFAWANLFARSGAKYVVLTSKHHEGYTLWPSRYSWSWNSMDVGSKRDLLGDLATAIRENTTLKFGLYHSLYEWYNPQWMRDFANNFTTTEFVDNKITPSLYELVNTYEPEIFWSDGEWDAPSEYWHAQEFLAWLYNTSPVKDTVVTNDRWGGDTLCKHGGYYTCADRYNPGVLQPHKWENCMTLDKSWGYRKNANIEDYMTPEKLIQTIVESVSCGGNVLVNVGPTKEGIISPVQQERLLQMGEWLGINGEAIYESVPWLYQNDTVTPDVWYTTNKNETKVYAVLINWSQEVNLGAVEMQTVSAVRMLGAEGMLLWSGAEVGINVILPALDKVDSKWAWTLVIEKV</sequence>
<dbReference type="Pfam" id="PF01120">
    <property type="entry name" value="Alpha_L_fucos"/>
    <property type="match status" value="1"/>
</dbReference>
<dbReference type="InterPro" id="IPR018526">
    <property type="entry name" value="Glyco_hydro_29_CS"/>
</dbReference>
<evidence type="ECO:0000256" key="6">
    <source>
        <dbReference type="ARBA" id="ARBA00022729"/>
    </source>
</evidence>
<feature type="domain" description="Glycoside hydrolase family 29 N-terminal" evidence="13">
    <location>
        <begin position="52"/>
        <end position="390"/>
    </location>
</feature>
<protein>
    <recommendedName>
        <fullName evidence="10">Putative alpha-L-fucosidase</fullName>
        <ecNumber evidence="5">3.2.1.51</ecNumber>
    </recommendedName>
    <alternativeName>
        <fullName evidence="11">Alpha-L-fucoside fucohydrolase</fullName>
    </alternativeName>
</protein>
<dbReference type="OMA" id="RWADIFE"/>
<feature type="signal peptide" evidence="12">
    <location>
        <begin position="1"/>
        <end position="18"/>
    </location>
</feature>
<dbReference type="InterPro" id="IPR013780">
    <property type="entry name" value="Glyco_hydro_b"/>
</dbReference>
<keyword evidence="7" id="KW-0378">Hydrolase</keyword>
<evidence type="ECO:0000256" key="1">
    <source>
        <dbReference type="ARBA" id="ARBA00000321"/>
    </source>
</evidence>
<evidence type="ECO:0000256" key="11">
    <source>
        <dbReference type="ARBA" id="ARBA00081661"/>
    </source>
</evidence>
<proteinExistence type="inferred from homology"/>
<dbReference type="InterPro" id="IPR000933">
    <property type="entry name" value="Glyco_hydro_29"/>
</dbReference>
<gene>
    <name evidence="15" type="ORF">Fcan01_06396</name>
</gene>
<evidence type="ECO:0000256" key="4">
    <source>
        <dbReference type="ARBA" id="ARBA00007951"/>
    </source>
</evidence>
<accession>A0A226EJC2</accession>
<comment type="caution">
    <text evidence="15">The sequence shown here is derived from an EMBL/GenBank/DDBJ whole genome shotgun (WGS) entry which is preliminary data.</text>
</comment>
<comment type="catalytic activity">
    <reaction evidence="2">
        <text>a neolactoside IV(2)-alpha-Fuc-nLc4Cer(d18:0) + H2O = a neolactoside nLc4Cer(d18:0) + L-fucose</text>
        <dbReference type="Rhea" id="RHEA:49308"/>
        <dbReference type="ChEBI" id="CHEBI:2181"/>
        <dbReference type="ChEBI" id="CHEBI:15377"/>
        <dbReference type="ChEBI" id="CHEBI:91119"/>
        <dbReference type="ChEBI" id="CHEBI:91121"/>
    </reaction>
    <physiologicalReaction direction="left-to-right" evidence="2">
        <dbReference type="Rhea" id="RHEA:49309"/>
    </physiologicalReaction>
</comment>
<evidence type="ECO:0000259" key="13">
    <source>
        <dbReference type="Pfam" id="PF01120"/>
    </source>
</evidence>
<dbReference type="GO" id="GO:0006004">
    <property type="term" value="P:fucose metabolic process"/>
    <property type="evidence" value="ECO:0007669"/>
    <property type="project" value="InterPro"/>
</dbReference>
<dbReference type="PRINTS" id="PR00741">
    <property type="entry name" value="GLHYDRLASE29"/>
</dbReference>
<dbReference type="SUPFAM" id="SSF51445">
    <property type="entry name" value="(Trans)glycosidases"/>
    <property type="match status" value="1"/>
</dbReference>
<dbReference type="AlphaFoldDB" id="A0A226EJC2"/>
<feature type="domain" description="Alpha-L-fucosidase C-terminal" evidence="14">
    <location>
        <begin position="401"/>
        <end position="482"/>
    </location>
</feature>
<dbReference type="PROSITE" id="PS00385">
    <property type="entry name" value="ALPHA_L_FUCOSIDASE"/>
    <property type="match status" value="1"/>
</dbReference>
<dbReference type="Gene3D" id="3.20.20.80">
    <property type="entry name" value="Glycosidases"/>
    <property type="match status" value="1"/>
</dbReference>
<organism evidence="15 16">
    <name type="scientific">Folsomia candida</name>
    <name type="common">Springtail</name>
    <dbReference type="NCBI Taxonomy" id="158441"/>
    <lineage>
        <taxon>Eukaryota</taxon>
        <taxon>Metazoa</taxon>
        <taxon>Ecdysozoa</taxon>
        <taxon>Arthropoda</taxon>
        <taxon>Hexapoda</taxon>
        <taxon>Collembola</taxon>
        <taxon>Entomobryomorpha</taxon>
        <taxon>Isotomoidea</taxon>
        <taxon>Isotomidae</taxon>
        <taxon>Proisotominae</taxon>
        <taxon>Folsomia</taxon>
    </lineage>
</organism>
<dbReference type="InterPro" id="IPR057739">
    <property type="entry name" value="Glyco_hydro_29_N"/>
</dbReference>
<evidence type="ECO:0000256" key="9">
    <source>
        <dbReference type="ARBA" id="ARBA00023295"/>
    </source>
</evidence>
<dbReference type="Pfam" id="PF16757">
    <property type="entry name" value="Fucosidase_C"/>
    <property type="match status" value="1"/>
</dbReference>
<evidence type="ECO:0000256" key="7">
    <source>
        <dbReference type="ARBA" id="ARBA00022801"/>
    </source>
</evidence>
<comment type="similarity">
    <text evidence="4">Belongs to the glycosyl hydrolase 29 family.</text>
</comment>
<keyword evidence="9" id="KW-0326">Glycosidase</keyword>
<dbReference type="Proteomes" id="UP000198287">
    <property type="component" value="Unassembled WGS sequence"/>
</dbReference>
<dbReference type="PANTHER" id="PTHR10030">
    <property type="entry name" value="ALPHA-L-FUCOSIDASE"/>
    <property type="match status" value="1"/>
</dbReference>
<dbReference type="PANTHER" id="PTHR10030:SF37">
    <property type="entry name" value="ALPHA-L-FUCOSIDASE-RELATED"/>
    <property type="match status" value="1"/>
</dbReference>
<dbReference type="EC" id="3.2.1.51" evidence="5"/>
<keyword evidence="16" id="KW-1185">Reference proteome</keyword>
<dbReference type="FunFam" id="3.20.20.80:FF:000027">
    <property type="entry name" value="Alpha-L-fucosidase"/>
    <property type="match status" value="1"/>
</dbReference>
<keyword evidence="6 12" id="KW-0732">Signal</keyword>
<evidence type="ECO:0000256" key="2">
    <source>
        <dbReference type="ARBA" id="ARBA00000419"/>
    </source>
</evidence>
<evidence type="ECO:0000256" key="3">
    <source>
        <dbReference type="ARBA" id="ARBA00004071"/>
    </source>
</evidence>
<dbReference type="GO" id="GO:0005764">
    <property type="term" value="C:lysosome"/>
    <property type="evidence" value="ECO:0007669"/>
    <property type="project" value="TreeGrafter"/>
</dbReference>
<evidence type="ECO:0000256" key="12">
    <source>
        <dbReference type="SAM" id="SignalP"/>
    </source>
</evidence>
<dbReference type="InterPro" id="IPR031919">
    <property type="entry name" value="Fucosidase_C"/>
</dbReference>
<feature type="chain" id="PRO_5025581028" description="Putative alpha-L-fucosidase" evidence="12">
    <location>
        <begin position="19"/>
        <end position="485"/>
    </location>
</feature>
<dbReference type="Gene3D" id="2.60.40.1180">
    <property type="entry name" value="Golgi alpha-mannosidase II"/>
    <property type="match status" value="1"/>
</dbReference>
<dbReference type="InterPro" id="IPR016286">
    <property type="entry name" value="FUC_metazoa-typ"/>
</dbReference>
<evidence type="ECO:0000256" key="5">
    <source>
        <dbReference type="ARBA" id="ARBA00012662"/>
    </source>
</evidence>
<evidence type="ECO:0000256" key="8">
    <source>
        <dbReference type="ARBA" id="ARBA00023180"/>
    </source>
</evidence>